<accession>A0A2T6B5V2</accession>
<comment type="caution">
    <text evidence="3">The sequence shown here is derived from an EMBL/GenBank/DDBJ whole genome shotgun (WGS) entry which is preliminary data.</text>
</comment>
<dbReference type="EMBL" id="QBKN01000003">
    <property type="protein sequence ID" value="PTX51422.1"/>
    <property type="molecule type" value="Genomic_DNA"/>
</dbReference>
<evidence type="ECO:0000313" key="4">
    <source>
        <dbReference type="Proteomes" id="UP000244069"/>
    </source>
</evidence>
<dbReference type="InterPro" id="IPR011600">
    <property type="entry name" value="Pept_C14_caspase"/>
</dbReference>
<dbReference type="Pfam" id="PF00656">
    <property type="entry name" value="Peptidase_C14"/>
    <property type="match status" value="1"/>
</dbReference>
<dbReference type="InterPro" id="IPR029030">
    <property type="entry name" value="Caspase-like_dom_sf"/>
</dbReference>
<feature type="chain" id="PRO_5015568886" evidence="1">
    <location>
        <begin position="23"/>
        <end position="531"/>
    </location>
</feature>
<dbReference type="GO" id="GO:0005737">
    <property type="term" value="C:cytoplasm"/>
    <property type="evidence" value="ECO:0007669"/>
    <property type="project" value="TreeGrafter"/>
</dbReference>
<dbReference type="OrthoDB" id="5489622at2"/>
<keyword evidence="4" id="KW-1185">Reference proteome</keyword>
<keyword evidence="1" id="KW-0732">Signal</keyword>
<dbReference type="GO" id="GO:0006508">
    <property type="term" value="P:proteolysis"/>
    <property type="evidence" value="ECO:0007669"/>
    <property type="project" value="InterPro"/>
</dbReference>
<dbReference type="Proteomes" id="UP000244069">
    <property type="component" value="Unassembled WGS sequence"/>
</dbReference>
<dbReference type="GO" id="GO:0004197">
    <property type="term" value="F:cysteine-type endopeptidase activity"/>
    <property type="evidence" value="ECO:0007669"/>
    <property type="project" value="InterPro"/>
</dbReference>
<evidence type="ECO:0000259" key="2">
    <source>
        <dbReference type="Pfam" id="PF00656"/>
    </source>
</evidence>
<dbReference type="PROSITE" id="PS00018">
    <property type="entry name" value="EF_HAND_1"/>
    <property type="match status" value="1"/>
</dbReference>
<organism evidence="3 4">
    <name type="scientific">Allosediminivita pacifica</name>
    <dbReference type="NCBI Taxonomy" id="1267769"/>
    <lineage>
        <taxon>Bacteria</taxon>
        <taxon>Pseudomonadati</taxon>
        <taxon>Pseudomonadota</taxon>
        <taxon>Alphaproteobacteria</taxon>
        <taxon>Rhodobacterales</taxon>
        <taxon>Paracoccaceae</taxon>
        <taxon>Allosediminivita</taxon>
    </lineage>
</organism>
<dbReference type="PANTHER" id="PTHR48104">
    <property type="entry name" value="METACASPASE-4"/>
    <property type="match status" value="1"/>
</dbReference>
<dbReference type="InterPro" id="IPR018247">
    <property type="entry name" value="EF_Hand_1_Ca_BS"/>
</dbReference>
<evidence type="ECO:0000313" key="3">
    <source>
        <dbReference type="EMBL" id="PTX51422.1"/>
    </source>
</evidence>
<proteinExistence type="predicted"/>
<dbReference type="AlphaFoldDB" id="A0A2T6B5V2"/>
<reference evidence="3 4" key="1">
    <citation type="submission" date="2018-04" db="EMBL/GenBank/DDBJ databases">
        <title>Genomic Encyclopedia of Archaeal and Bacterial Type Strains, Phase II (KMG-II): from individual species to whole genera.</title>
        <authorList>
            <person name="Goeker M."/>
        </authorList>
    </citation>
    <scope>NUCLEOTIDE SEQUENCE [LARGE SCALE GENOMIC DNA]</scope>
    <source>
        <strain evidence="3 4">DSM 29329</strain>
    </source>
</reference>
<dbReference type="Gene3D" id="3.40.50.1460">
    <property type="match status" value="1"/>
</dbReference>
<evidence type="ECO:0000256" key="1">
    <source>
        <dbReference type="SAM" id="SignalP"/>
    </source>
</evidence>
<feature type="signal peptide" evidence="1">
    <location>
        <begin position="1"/>
        <end position="22"/>
    </location>
</feature>
<gene>
    <name evidence="3" type="ORF">C8N44_103166</name>
</gene>
<name>A0A2T6B5V2_9RHOB</name>
<dbReference type="PANTHER" id="PTHR48104:SF30">
    <property type="entry name" value="METACASPASE-1"/>
    <property type="match status" value="1"/>
</dbReference>
<dbReference type="SUPFAM" id="SSF52129">
    <property type="entry name" value="Caspase-like"/>
    <property type="match status" value="1"/>
</dbReference>
<dbReference type="RefSeq" id="WP_107974807.1">
    <property type="nucleotide sequence ID" value="NZ_BMEZ01000003.1"/>
</dbReference>
<sequence>MNSRALLAAAALALFAANPARADQHALVVGINEYAAFQPYSAGMPRGQPYDLLGARNDAETVATALRAAGVELAEDRVLMDEGATVQAFLDAFERLKAAADPGDTLIVTFAGHGAQEREASEPYDEDDGLDEIIMFHDFDPSRPGTGRLSDDELRTLMQGASEYQVVWVFDSCHAGGLVRSAAFTVSRFGGIFDGLPDPSLANVPPTPDSESFEGLPHLTQILATASEVLRINETEIDGKMHGALSWYFAEALSGAADTDGDNALSRGELASFLEQRVFARMNQSQQPRLFPEGDDQRVLSLTAARDTRPQAPRAPERVSVNFLGALPPGLDPEKITRVPTGAVLTFEEQGAGLWDVYNHTGDRITSVSASTGENRSDDWPKEADALVARAIGLATLDSLTVASEPPVSITAQHGNGTLSLGQEASFDFVPPSEAKPYLTLFNVAANGNIQPLFPERPGGGLVASEGISATFAVVPPTGADQLYAVACPEPAEDLHRALQAGAGKRIDPALTDTIRGRDCQVGSIGLYTQN</sequence>
<feature type="domain" description="Peptidase C14 caspase" evidence="2">
    <location>
        <begin position="25"/>
        <end position="207"/>
    </location>
</feature>
<dbReference type="InterPro" id="IPR050452">
    <property type="entry name" value="Metacaspase"/>
</dbReference>
<protein>
    <submittedName>
        <fullName evidence="3">Caspase domain-containing protein</fullName>
    </submittedName>
</protein>